<dbReference type="AlphaFoldDB" id="A0A371GMW0"/>
<dbReference type="PANTHER" id="PTHR35046:SF9">
    <property type="entry name" value="RNA-DIRECTED DNA POLYMERASE"/>
    <property type="match status" value="1"/>
</dbReference>
<protein>
    <submittedName>
        <fullName evidence="2">Uncharacterized protein</fullName>
    </submittedName>
</protein>
<dbReference type="PANTHER" id="PTHR35046">
    <property type="entry name" value="ZINC KNUCKLE (CCHC-TYPE) FAMILY PROTEIN"/>
    <property type="match status" value="1"/>
</dbReference>
<accession>A0A371GMW0</accession>
<dbReference type="InterPro" id="IPR021109">
    <property type="entry name" value="Peptidase_aspartic_dom_sf"/>
</dbReference>
<gene>
    <name evidence="2" type="ORF">CR513_26100</name>
</gene>
<proteinExistence type="predicted"/>
<name>A0A371GMW0_MUCPR</name>
<dbReference type="Gene3D" id="2.40.70.10">
    <property type="entry name" value="Acid Proteases"/>
    <property type="match status" value="1"/>
</dbReference>
<sequence>MATFLSRLNKDIQDIIELHDYTSIFMLFHQASKLQLEGKDKNILTWDKSPRKRNAPVKGHRQKCPNKRTMILKDNGNVESDSSRDDVSDNDGYSSEDTPCEGDVLMVQHLMSAFIEDDTHKMNIFHSRCMVKGSCCSFIIDGLSSVNVASLQLVEKLCLPTIPHPKPYKWLNAKGEMMVDKQVLIELTLGKYKDEILCDVVSMEVTHILLERSWQFDKKVIYDGVTNNFSLRKGRKVTLKPLSPCEVLDDQIKMKKKER</sequence>
<feature type="non-terminal residue" evidence="2">
    <location>
        <position position="1"/>
    </location>
</feature>
<dbReference type="CDD" id="cd00303">
    <property type="entry name" value="retropepsin_like"/>
    <property type="match status" value="1"/>
</dbReference>
<evidence type="ECO:0000313" key="3">
    <source>
        <dbReference type="Proteomes" id="UP000257109"/>
    </source>
</evidence>
<feature type="compositionally biased region" description="Basic residues" evidence="1">
    <location>
        <begin position="50"/>
        <end position="66"/>
    </location>
</feature>
<reference evidence="2" key="1">
    <citation type="submission" date="2018-05" db="EMBL/GenBank/DDBJ databases">
        <title>Draft genome of Mucuna pruriens seed.</title>
        <authorList>
            <person name="Nnadi N.E."/>
            <person name="Vos R."/>
            <person name="Hasami M.H."/>
            <person name="Devisetty U.K."/>
            <person name="Aguiy J.C."/>
        </authorList>
    </citation>
    <scope>NUCLEOTIDE SEQUENCE [LARGE SCALE GENOMIC DNA]</scope>
    <source>
        <strain evidence="2">JCA_2017</strain>
    </source>
</reference>
<dbReference type="Proteomes" id="UP000257109">
    <property type="component" value="Unassembled WGS sequence"/>
</dbReference>
<organism evidence="2 3">
    <name type="scientific">Mucuna pruriens</name>
    <name type="common">Velvet bean</name>
    <name type="synonym">Dolichos pruriens</name>
    <dbReference type="NCBI Taxonomy" id="157652"/>
    <lineage>
        <taxon>Eukaryota</taxon>
        <taxon>Viridiplantae</taxon>
        <taxon>Streptophyta</taxon>
        <taxon>Embryophyta</taxon>
        <taxon>Tracheophyta</taxon>
        <taxon>Spermatophyta</taxon>
        <taxon>Magnoliopsida</taxon>
        <taxon>eudicotyledons</taxon>
        <taxon>Gunneridae</taxon>
        <taxon>Pentapetalae</taxon>
        <taxon>rosids</taxon>
        <taxon>fabids</taxon>
        <taxon>Fabales</taxon>
        <taxon>Fabaceae</taxon>
        <taxon>Papilionoideae</taxon>
        <taxon>50 kb inversion clade</taxon>
        <taxon>NPAAA clade</taxon>
        <taxon>indigoferoid/millettioid clade</taxon>
        <taxon>Phaseoleae</taxon>
        <taxon>Mucuna</taxon>
    </lineage>
</organism>
<dbReference type="OrthoDB" id="1747743at2759"/>
<dbReference type="EMBL" id="QJKJ01005017">
    <property type="protein sequence ID" value="RDX91854.1"/>
    <property type="molecule type" value="Genomic_DNA"/>
</dbReference>
<feature type="region of interest" description="Disordered" evidence="1">
    <location>
        <begin position="48"/>
        <end position="96"/>
    </location>
</feature>
<keyword evidence="3" id="KW-1185">Reference proteome</keyword>
<comment type="caution">
    <text evidence="2">The sequence shown here is derived from an EMBL/GenBank/DDBJ whole genome shotgun (WGS) entry which is preliminary data.</text>
</comment>
<evidence type="ECO:0000313" key="2">
    <source>
        <dbReference type="EMBL" id="RDX91854.1"/>
    </source>
</evidence>
<evidence type="ECO:0000256" key="1">
    <source>
        <dbReference type="SAM" id="MobiDB-lite"/>
    </source>
</evidence>